<dbReference type="FunFam" id="1.20.1050.10:FF:000004">
    <property type="entry name" value="Glutathione S-transferase F2"/>
    <property type="match status" value="1"/>
</dbReference>
<evidence type="ECO:0000313" key="8">
    <source>
        <dbReference type="Proteomes" id="UP000789706"/>
    </source>
</evidence>
<comment type="catalytic activity">
    <reaction evidence="4">
        <text>RX + glutathione = an S-substituted glutathione + a halide anion + H(+)</text>
        <dbReference type="Rhea" id="RHEA:16437"/>
        <dbReference type="ChEBI" id="CHEBI:15378"/>
        <dbReference type="ChEBI" id="CHEBI:16042"/>
        <dbReference type="ChEBI" id="CHEBI:17792"/>
        <dbReference type="ChEBI" id="CHEBI:57925"/>
        <dbReference type="ChEBI" id="CHEBI:90779"/>
        <dbReference type="EC" id="2.5.1.18"/>
    </reaction>
</comment>
<dbReference type="InterPro" id="IPR010987">
    <property type="entry name" value="Glutathione-S-Trfase_C-like"/>
</dbReference>
<dbReference type="InterPro" id="IPR036249">
    <property type="entry name" value="Thioredoxin-like_sf"/>
</dbReference>
<protein>
    <recommendedName>
        <fullName evidence="2">glutathione transferase</fullName>
        <ecNumber evidence="2">2.5.1.18</ecNumber>
    </recommendedName>
</protein>
<keyword evidence="3" id="KW-0808">Transferase</keyword>
<proteinExistence type="inferred from homology"/>
<dbReference type="EC" id="2.5.1.18" evidence="2"/>
<dbReference type="GO" id="GO:0004364">
    <property type="term" value="F:glutathione transferase activity"/>
    <property type="evidence" value="ECO:0007669"/>
    <property type="project" value="UniProtKB-EC"/>
</dbReference>
<evidence type="ECO:0000256" key="2">
    <source>
        <dbReference type="ARBA" id="ARBA00012452"/>
    </source>
</evidence>
<dbReference type="SUPFAM" id="SSF47616">
    <property type="entry name" value="GST C-terminal domain-like"/>
    <property type="match status" value="1"/>
</dbReference>
<gene>
    <name evidence="7" type="ORF">DEBURN_LOCUS5150</name>
</gene>
<evidence type="ECO:0000256" key="3">
    <source>
        <dbReference type="ARBA" id="ARBA00022679"/>
    </source>
</evidence>
<dbReference type="Gene3D" id="3.40.30.10">
    <property type="entry name" value="Glutaredoxin"/>
    <property type="match status" value="1"/>
</dbReference>
<organism evidence="7 8">
    <name type="scientific">Diversispora eburnea</name>
    <dbReference type="NCBI Taxonomy" id="1213867"/>
    <lineage>
        <taxon>Eukaryota</taxon>
        <taxon>Fungi</taxon>
        <taxon>Fungi incertae sedis</taxon>
        <taxon>Mucoromycota</taxon>
        <taxon>Glomeromycotina</taxon>
        <taxon>Glomeromycetes</taxon>
        <taxon>Diversisporales</taxon>
        <taxon>Diversisporaceae</taxon>
        <taxon>Diversispora</taxon>
    </lineage>
</organism>
<comment type="similarity">
    <text evidence="1">Belongs to the GST superfamily. Phi family.</text>
</comment>
<dbReference type="GO" id="GO:0043295">
    <property type="term" value="F:glutathione binding"/>
    <property type="evidence" value="ECO:0007669"/>
    <property type="project" value="TreeGrafter"/>
</dbReference>
<accession>A0A9N8ZX78</accession>
<feature type="domain" description="GST N-terminal" evidence="5">
    <location>
        <begin position="1"/>
        <end position="82"/>
    </location>
</feature>
<sequence>MTIKLIGFHAAVPTLRVITTLNELGVPFEFSPIKDREDFKSNKFFVDKNPFGKVPILIDDGYIIYESRAISRYLVTKYQGKYNDNILIPDDIQKVATIDQHISIEGFYYDTPISTIIFQEIYRKKIDGTGPDPEVIKNEREKLAKTLNSYEKILEGQKYLTGNDVTLADILHYPATVYIISKGYGDLWESRPNVKRWVEDLSKREVLKEIKNRLVT</sequence>
<evidence type="ECO:0000313" key="7">
    <source>
        <dbReference type="EMBL" id="CAG8510518.1"/>
    </source>
</evidence>
<dbReference type="OrthoDB" id="249703at2759"/>
<keyword evidence="8" id="KW-1185">Reference proteome</keyword>
<feature type="domain" description="GST C-terminal" evidence="6">
    <location>
        <begin position="91"/>
        <end position="216"/>
    </location>
</feature>
<dbReference type="Pfam" id="PF00043">
    <property type="entry name" value="GST_C"/>
    <property type="match status" value="1"/>
</dbReference>
<reference evidence="7" key="1">
    <citation type="submission" date="2021-06" db="EMBL/GenBank/DDBJ databases">
        <authorList>
            <person name="Kallberg Y."/>
            <person name="Tangrot J."/>
            <person name="Rosling A."/>
        </authorList>
    </citation>
    <scope>NUCLEOTIDE SEQUENCE</scope>
    <source>
        <strain evidence="7">AZ414A</strain>
    </source>
</reference>
<evidence type="ECO:0000259" key="5">
    <source>
        <dbReference type="PROSITE" id="PS50404"/>
    </source>
</evidence>
<dbReference type="PROSITE" id="PS50404">
    <property type="entry name" value="GST_NTER"/>
    <property type="match status" value="1"/>
</dbReference>
<name>A0A9N8ZX78_9GLOM</name>
<dbReference type="GO" id="GO:0006749">
    <property type="term" value="P:glutathione metabolic process"/>
    <property type="evidence" value="ECO:0007669"/>
    <property type="project" value="TreeGrafter"/>
</dbReference>
<dbReference type="SFLD" id="SFLDS00019">
    <property type="entry name" value="Glutathione_Transferase_(cytos"/>
    <property type="match status" value="1"/>
</dbReference>
<dbReference type="GO" id="GO:0009636">
    <property type="term" value="P:response to toxic substance"/>
    <property type="evidence" value="ECO:0007669"/>
    <property type="project" value="UniProtKB-ARBA"/>
</dbReference>
<dbReference type="PANTHER" id="PTHR43900">
    <property type="entry name" value="GLUTATHIONE S-TRANSFERASE RHO"/>
    <property type="match status" value="1"/>
</dbReference>
<dbReference type="PANTHER" id="PTHR43900:SF3">
    <property type="entry name" value="GLUTATHIONE S-TRANSFERASE RHO"/>
    <property type="match status" value="1"/>
</dbReference>
<evidence type="ECO:0000256" key="1">
    <source>
        <dbReference type="ARBA" id="ARBA00010128"/>
    </source>
</evidence>
<dbReference type="PROSITE" id="PS50405">
    <property type="entry name" value="GST_CTER"/>
    <property type="match status" value="1"/>
</dbReference>
<dbReference type="GO" id="GO:0005737">
    <property type="term" value="C:cytoplasm"/>
    <property type="evidence" value="ECO:0007669"/>
    <property type="project" value="TreeGrafter"/>
</dbReference>
<dbReference type="EMBL" id="CAJVPK010000439">
    <property type="protein sequence ID" value="CAG8510518.1"/>
    <property type="molecule type" value="Genomic_DNA"/>
</dbReference>
<dbReference type="InterPro" id="IPR036282">
    <property type="entry name" value="Glutathione-S-Trfase_C_sf"/>
</dbReference>
<dbReference type="SFLD" id="SFLDG00358">
    <property type="entry name" value="Main_(cytGST)"/>
    <property type="match status" value="1"/>
</dbReference>
<dbReference type="InterPro" id="IPR040079">
    <property type="entry name" value="Glutathione_S-Trfase"/>
</dbReference>
<evidence type="ECO:0000256" key="4">
    <source>
        <dbReference type="ARBA" id="ARBA00047960"/>
    </source>
</evidence>
<dbReference type="InterPro" id="IPR004046">
    <property type="entry name" value="GST_C"/>
</dbReference>
<evidence type="ECO:0000259" key="6">
    <source>
        <dbReference type="PROSITE" id="PS50405"/>
    </source>
</evidence>
<dbReference type="AlphaFoldDB" id="A0A9N8ZX78"/>
<dbReference type="InterPro" id="IPR004045">
    <property type="entry name" value="Glutathione_S-Trfase_N"/>
</dbReference>
<dbReference type="SUPFAM" id="SSF52833">
    <property type="entry name" value="Thioredoxin-like"/>
    <property type="match status" value="1"/>
</dbReference>
<dbReference type="Gene3D" id="1.20.1050.10">
    <property type="match status" value="1"/>
</dbReference>
<dbReference type="Proteomes" id="UP000789706">
    <property type="component" value="Unassembled WGS sequence"/>
</dbReference>
<comment type="caution">
    <text evidence="7">The sequence shown here is derived from an EMBL/GenBank/DDBJ whole genome shotgun (WGS) entry which is preliminary data.</text>
</comment>
<dbReference type="Pfam" id="PF13417">
    <property type="entry name" value="GST_N_3"/>
    <property type="match status" value="1"/>
</dbReference>